<feature type="transmembrane region" description="Helical" evidence="5">
    <location>
        <begin position="73"/>
        <end position="94"/>
    </location>
</feature>
<gene>
    <name evidence="6" type="ORF">SK128_023799</name>
</gene>
<evidence type="ECO:0000256" key="3">
    <source>
        <dbReference type="ARBA" id="ARBA00022989"/>
    </source>
</evidence>
<organism evidence="6 7">
    <name type="scientific">Halocaridina rubra</name>
    <name type="common">Hawaiian red shrimp</name>
    <dbReference type="NCBI Taxonomy" id="373956"/>
    <lineage>
        <taxon>Eukaryota</taxon>
        <taxon>Metazoa</taxon>
        <taxon>Ecdysozoa</taxon>
        <taxon>Arthropoda</taxon>
        <taxon>Crustacea</taxon>
        <taxon>Multicrustacea</taxon>
        <taxon>Malacostraca</taxon>
        <taxon>Eumalacostraca</taxon>
        <taxon>Eucarida</taxon>
        <taxon>Decapoda</taxon>
        <taxon>Pleocyemata</taxon>
        <taxon>Caridea</taxon>
        <taxon>Atyoidea</taxon>
        <taxon>Atyidae</taxon>
        <taxon>Halocaridina</taxon>
    </lineage>
</organism>
<dbReference type="Pfam" id="PF07690">
    <property type="entry name" value="MFS_1"/>
    <property type="match status" value="1"/>
</dbReference>
<dbReference type="GO" id="GO:0022857">
    <property type="term" value="F:transmembrane transporter activity"/>
    <property type="evidence" value="ECO:0007669"/>
    <property type="project" value="InterPro"/>
</dbReference>
<dbReference type="Proteomes" id="UP001381693">
    <property type="component" value="Unassembled WGS sequence"/>
</dbReference>
<name>A0AAN8XL17_HALRR</name>
<evidence type="ECO:0000256" key="1">
    <source>
        <dbReference type="ARBA" id="ARBA00004141"/>
    </source>
</evidence>
<keyword evidence="3 5" id="KW-1133">Transmembrane helix</keyword>
<evidence type="ECO:0000256" key="2">
    <source>
        <dbReference type="ARBA" id="ARBA00022692"/>
    </source>
</evidence>
<keyword evidence="4 5" id="KW-0472">Membrane</keyword>
<dbReference type="PROSITE" id="PS00216">
    <property type="entry name" value="SUGAR_TRANSPORT_1"/>
    <property type="match status" value="1"/>
</dbReference>
<reference evidence="6 7" key="1">
    <citation type="submission" date="2023-11" db="EMBL/GenBank/DDBJ databases">
        <title>Halocaridina rubra genome assembly.</title>
        <authorList>
            <person name="Smith C."/>
        </authorList>
    </citation>
    <scope>NUCLEOTIDE SEQUENCE [LARGE SCALE GENOMIC DNA]</scope>
    <source>
        <strain evidence="6">EP-1</strain>
        <tissue evidence="6">Whole</tissue>
    </source>
</reference>
<dbReference type="AlphaFoldDB" id="A0AAN8XL17"/>
<proteinExistence type="predicted"/>
<comment type="subcellular location">
    <subcellularLocation>
        <location evidence="1">Membrane</location>
        <topology evidence="1">Multi-pass membrane protein</topology>
    </subcellularLocation>
</comment>
<accession>A0AAN8XL17</accession>
<dbReference type="InterPro" id="IPR011701">
    <property type="entry name" value="MFS"/>
</dbReference>
<comment type="caution">
    <text evidence="6">The sequence shown here is derived from an EMBL/GenBank/DDBJ whole genome shotgun (WGS) entry which is preliminary data.</text>
</comment>
<dbReference type="InterPro" id="IPR005829">
    <property type="entry name" value="Sugar_transporter_CS"/>
</dbReference>
<evidence type="ECO:0000256" key="4">
    <source>
        <dbReference type="ARBA" id="ARBA00023136"/>
    </source>
</evidence>
<evidence type="ECO:0000256" key="5">
    <source>
        <dbReference type="SAM" id="Phobius"/>
    </source>
</evidence>
<dbReference type="SUPFAM" id="SSF103473">
    <property type="entry name" value="MFS general substrate transporter"/>
    <property type="match status" value="1"/>
</dbReference>
<feature type="transmembrane region" description="Helical" evidence="5">
    <location>
        <begin position="136"/>
        <end position="159"/>
    </location>
</feature>
<dbReference type="PANTHER" id="PTHR23507">
    <property type="entry name" value="ZGC:174356"/>
    <property type="match status" value="1"/>
</dbReference>
<dbReference type="Gene3D" id="1.20.1250.20">
    <property type="entry name" value="MFS general substrate transporter like domains"/>
    <property type="match status" value="1"/>
</dbReference>
<feature type="transmembrane region" description="Helical" evidence="5">
    <location>
        <begin position="106"/>
        <end position="124"/>
    </location>
</feature>
<keyword evidence="7" id="KW-1185">Reference proteome</keyword>
<protein>
    <recommendedName>
        <fullName evidence="8">Proton-coupled folate transporter</fullName>
    </recommendedName>
</protein>
<feature type="transmembrane region" description="Helical" evidence="5">
    <location>
        <begin position="179"/>
        <end position="198"/>
    </location>
</feature>
<dbReference type="EMBL" id="JAXCGZ010006054">
    <property type="protein sequence ID" value="KAK7080209.1"/>
    <property type="molecule type" value="Genomic_DNA"/>
</dbReference>
<feature type="transmembrane region" description="Helical" evidence="5">
    <location>
        <begin position="204"/>
        <end position="222"/>
    </location>
</feature>
<dbReference type="GO" id="GO:0016020">
    <property type="term" value="C:membrane"/>
    <property type="evidence" value="ECO:0007669"/>
    <property type="project" value="UniProtKB-SubCell"/>
</dbReference>
<sequence>MLSPLITALNGAINHITVEPVMLIDGACNQAMMLFIENVQMNKICTVNLNISAEICANLSAYPEENVLVQREFSIFAFYNSIIMSVLPLLFVLFMGAWSDKYGRKIPLLLTLFGHVFYASGYLMNNWMTAWPVEVIYLVTFLEALGGGYMCLLSTTVSYISDICSEKTRTARVSTANSVWYLGGPLGTLMGAIIIKYYGYNMALGLVLTAYISAILYVVFIIEESHGPFANESLVENGSNKEIIKKEDVTTLRMFTDFFNWHRVYESFKTAFRRREGNTRAILLVIILCNMLWRMSRGEMHNNKDSSLRYALY</sequence>
<evidence type="ECO:0000313" key="7">
    <source>
        <dbReference type="Proteomes" id="UP001381693"/>
    </source>
</evidence>
<keyword evidence="2 5" id="KW-0812">Transmembrane</keyword>
<evidence type="ECO:0008006" key="8">
    <source>
        <dbReference type="Google" id="ProtNLM"/>
    </source>
</evidence>
<dbReference type="InterPro" id="IPR036259">
    <property type="entry name" value="MFS_trans_sf"/>
</dbReference>
<evidence type="ECO:0000313" key="6">
    <source>
        <dbReference type="EMBL" id="KAK7080209.1"/>
    </source>
</evidence>
<feature type="transmembrane region" description="Helical" evidence="5">
    <location>
        <begin position="277"/>
        <end position="295"/>
    </location>
</feature>
<dbReference type="PANTHER" id="PTHR23507:SF1">
    <property type="entry name" value="FI18259P1-RELATED"/>
    <property type="match status" value="1"/>
</dbReference>